<evidence type="ECO:0000256" key="1">
    <source>
        <dbReference type="SAM" id="MobiDB-lite"/>
    </source>
</evidence>
<dbReference type="VEuPathDB" id="FungiDB:P170DRAFT_421390"/>
<protein>
    <recommendedName>
        <fullName evidence="4">Helicase C-terminal domain-containing protein</fullName>
    </recommendedName>
</protein>
<dbReference type="GeneID" id="36555055"/>
<evidence type="ECO:0008006" key="4">
    <source>
        <dbReference type="Google" id="ProtNLM"/>
    </source>
</evidence>
<dbReference type="AlphaFoldDB" id="A0A2I2GPD2"/>
<dbReference type="OrthoDB" id="2117591at2759"/>
<dbReference type="SUPFAM" id="SSF52540">
    <property type="entry name" value="P-loop containing nucleoside triphosphate hydrolases"/>
    <property type="match status" value="1"/>
</dbReference>
<dbReference type="EMBL" id="MSFO01000001">
    <property type="protein sequence ID" value="PLB54735.1"/>
    <property type="molecule type" value="Genomic_DNA"/>
</dbReference>
<dbReference type="InterPro" id="IPR027417">
    <property type="entry name" value="P-loop_NTPase"/>
</dbReference>
<accession>A0A2I2GPD2</accession>
<name>A0A2I2GPD2_9EURO</name>
<dbReference type="RefSeq" id="XP_024710037.1">
    <property type="nucleotide sequence ID" value="XM_024847356.1"/>
</dbReference>
<evidence type="ECO:0000313" key="2">
    <source>
        <dbReference type="EMBL" id="PLB54735.1"/>
    </source>
</evidence>
<feature type="region of interest" description="Disordered" evidence="1">
    <location>
        <begin position="91"/>
        <end position="143"/>
    </location>
</feature>
<gene>
    <name evidence="2" type="ORF">P170DRAFT_421390</name>
</gene>
<feature type="compositionally biased region" description="Basic and acidic residues" evidence="1">
    <location>
        <begin position="131"/>
        <end position="140"/>
    </location>
</feature>
<dbReference type="STRING" id="1392250.A0A2I2GPD2"/>
<sequence>METPNNLSLLLQAVGRLHRLGQRSEQQAWLLYQDHTINRWQEFNLASKAVGQIVASMRYQEDAGPEAEEIQGRVSVLLMRLLGQRRSRMGDGDIMKLGLSEETEQGRPTRPNRRKRRRVEVGTGDGEEPDDKSSEDNSKDDCEENIQSLPQTHAQDFTKRDIAIHLDELFSPTESGNSIRNGFSDDTRLKMEFNMIGQPACCASDRNPHSCFDYQLKRPDHDHDAALSLETRRYQASRDKYRTGT</sequence>
<proteinExistence type="predicted"/>
<organism evidence="2 3">
    <name type="scientific">Aspergillus steynii IBT 23096</name>
    <dbReference type="NCBI Taxonomy" id="1392250"/>
    <lineage>
        <taxon>Eukaryota</taxon>
        <taxon>Fungi</taxon>
        <taxon>Dikarya</taxon>
        <taxon>Ascomycota</taxon>
        <taxon>Pezizomycotina</taxon>
        <taxon>Eurotiomycetes</taxon>
        <taxon>Eurotiomycetidae</taxon>
        <taxon>Eurotiales</taxon>
        <taxon>Aspergillaceae</taxon>
        <taxon>Aspergillus</taxon>
        <taxon>Aspergillus subgen. Circumdati</taxon>
    </lineage>
</organism>
<keyword evidence="3" id="KW-1185">Reference proteome</keyword>
<evidence type="ECO:0000313" key="3">
    <source>
        <dbReference type="Proteomes" id="UP000234275"/>
    </source>
</evidence>
<dbReference type="Proteomes" id="UP000234275">
    <property type="component" value="Unassembled WGS sequence"/>
</dbReference>
<reference evidence="2 3" key="1">
    <citation type="submission" date="2016-12" db="EMBL/GenBank/DDBJ databases">
        <title>The genomes of Aspergillus section Nigri reveals drivers in fungal speciation.</title>
        <authorList>
            <consortium name="DOE Joint Genome Institute"/>
            <person name="Vesth T.C."/>
            <person name="Nybo J."/>
            <person name="Theobald S."/>
            <person name="Brandl J."/>
            <person name="Frisvad J.C."/>
            <person name="Nielsen K.F."/>
            <person name="Lyhne E.K."/>
            <person name="Kogle M.E."/>
            <person name="Kuo A."/>
            <person name="Riley R."/>
            <person name="Clum A."/>
            <person name="Nolan M."/>
            <person name="Lipzen A."/>
            <person name="Salamov A."/>
            <person name="Henrissat B."/>
            <person name="Wiebenga A."/>
            <person name="De Vries R.P."/>
            <person name="Grigoriev I.V."/>
            <person name="Mortensen U.H."/>
            <person name="Andersen M.R."/>
            <person name="Baker S.E."/>
        </authorList>
    </citation>
    <scope>NUCLEOTIDE SEQUENCE [LARGE SCALE GENOMIC DNA]</scope>
    <source>
        <strain evidence="2 3">IBT 23096</strain>
    </source>
</reference>
<comment type="caution">
    <text evidence="2">The sequence shown here is derived from an EMBL/GenBank/DDBJ whole genome shotgun (WGS) entry which is preliminary data.</text>
</comment>